<dbReference type="Proteomes" id="UP001153678">
    <property type="component" value="Unassembled WGS sequence"/>
</dbReference>
<feature type="region of interest" description="Disordered" evidence="1">
    <location>
        <begin position="1"/>
        <end position="36"/>
    </location>
</feature>
<feature type="compositionally biased region" description="Polar residues" evidence="1">
    <location>
        <begin position="9"/>
        <end position="21"/>
    </location>
</feature>
<comment type="caution">
    <text evidence="3">The sequence shown here is derived from an EMBL/GenBank/DDBJ whole genome shotgun (WGS) entry which is preliminary data.</text>
</comment>
<accession>A0A9W4WPS3</accession>
<gene>
    <name evidence="3" type="ORF">FWILDA_LOCUS7924</name>
</gene>
<protein>
    <submittedName>
        <fullName evidence="3">946_t:CDS:1</fullName>
    </submittedName>
</protein>
<feature type="compositionally biased region" description="Low complexity" evidence="1">
    <location>
        <begin position="172"/>
        <end position="190"/>
    </location>
</feature>
<keyword evidence="2" id="KW-0472">Membrane</keyword>
<sequence>MEDKKGRTCDNSNDWCSQGGINQKHEDYPGRAKTHSKRTLPISKMFESPYTTPHPPLANENLPVSDVTVQDDKKHGLTSSLAIAAIIIGLFIISSIVIYGLIRFVRKRKNNSASKPQEQEVRLPTNHLTITIDPIKHNHYAQESCTTPDTRPILDYYSSKAGLALNPSSLGNNNSKNSARSNNPNFNYNNDEYTTVEINENTTTTGDSTKEFSGENEYVPQYYNGLEIPPLGARIIPLERQY</sequence>
<dbReference type="EMBL" id="CAMKVN010001611">
    <property type="protein sequence ID" value="CAI2177116.1"/>
    <property type="molecule type" value="Genomic_DNA"/>
</dbReference>
<evidence type="ECO:0000313" key="3">
    <source>
        <dbReference type="EMBL" id="CAI2177116.1"/>
    </source>
</evidence>
<evidence type="ECO:0000313" key="4">
    <source>
        <dbReference type="Proteomes" id="UP001153678"/>
    </source>
</evidence>
<keyword evidence="2" id="KW-1133">Transmembrane helix</keyword>
<reference evidence="3" key="1">
    <citation type="submission" date="2022-08" db="EMBL/GenBank/DDBJ databases">
        <authorList>
            <person name="Kallberg Y."/>
            <person name="Tangrot J."/>
            <person name="Rosling A."/>
        </authorList>
    </citation>
    <scope>NUCLEOTIDE SEQUENCE</scope>
    <source>
        <strain evidence="3">Wild A</strain>
    </source>
</reference>
<keyword evidence="2" id="KW-0812">Transmembrane</keyword>
<dbReference type="AlphaFoldDB" id="A0A9W4WPS3"/>
<organism evidence="3 4">
    <name type="scientific">Funneliformis geosporum</name>
    <dbReference type="NCBI Taxonomy" id="1117311"/>
    <lineage>
        <taxon>Eukaryota</taxon>
        <taxon>Fungi</taxon>
        <taxon>Fungi incertae sedis</taxon>
        <taxon>Mucoromycota</taxon>
        <taxon>Glomeromycotina</taxon>
        <taxon>Glomeromycetes</taxon>
        <taxon>Glomerales</taxon>
        <taxon>Glomeraceae</taxon>
        <taxon>Funneliformis</taxon>
    </lineage>
</organism>
<name>A0A9W4WPS3_9GLOM</name>
<dbReference type="OrthoDB" id="2404501at2759"/>
<evidence type="ECO:0000256" key="1">
    <source>
        <dbReference type="SAM" id="MobiDB-lite"/>
    </source>
</evidence>
<evidence type="ECO:0000256" key="2">
    <source>
        <dbReference type="SAM" id="Phobius"/>
    </source>
</evidence>
<proteinExistence type="predicted"/>
<keyword evidence="4" id="KW-1185">Reference proteome</keyword>
<feature type="region of interest" description="Disordered" evidence="1">
    <location>
        <begin position="168"/>
        <end position="190"/>
    </location>
</feature>
<feature type="transmembrane region" description="Helical" evidence="2">
    <location>
        <begin position="81"/>
        <end position="102"/>
    </location>
</feature>